<dbReference type="InterPro" id="IPR050570">
    <property type="entry name" value="Cell_wall_metabolism_enzyme"/>
</dbReference>
<dbReference type="CDD" id="cd12797">
    <property type="entry name" value="M23_peptidase"/>
    <property type="match status" value="1"/>
</dbReference>
<dbReference type="PANTHER" id="PTHR21666:SF289">
    <property type="entry name" value="L-ALA--D-GLU ENDOPEPTIDASE"/>
    <property type="match status" value="1"/>
</dbReference>
<keyword evidence="2" id="KW-0812">Transmembrane</keyword>
<dbReference type="RefSeq" id="WP_338598993.1">
    <property type="nucleotide sequence ID" value="NZ_AP028679.1"/>
</dbReference>
<evidence type="ECO:0000313" key="5">
    <source>
        <dbReference type="Proteomes" id="UP001366166"/>
    </source>
</evidence>
<evidence type="ECO:0000256" key="1">
    <source>
        <dbReference type="ARBA" id="ARBA00022729"/>
    </source>
</evidence>
<feature type="domain" description="M23ase beta-sheet core" evidence="3">
    <location>
        <begin position="331"/>
        <end position="425"/>
    </location>
</feature>
<name>A0AAU9EKH1_9BACT</name>
<keyword evidence="2" id="KW-0472">Membrane</keyword>
<evidence type="ECO:0000259" key="3">
    <source>
        <dbReference type="Pfam" id="PF01551"/>
    </source>
</evidence>
<sequence length="456" mass="50347">MARGKSSLWLIVLVLILVLIGAGAFYVWPHLEGEPPQIALATPLKHLGKSSSLTLKVSDQGRGLSWVRVTLVQEQRKSVLLNQTSEVLGAPLATLKLDIKPLEMGMRQGQATLVVEAGDRSWRSWMKGNMTVKEFQVMVDTTPPRLASLSQIIHINRGGAGLAVYTVNEADSQHGVRVGDLVFTGWSPWPQQPGTKLCYFAYPEDAPKDQAIELWAQDPAGNQAKLPLNVKVHWKNFRTDVINLNDAFMNKVAARFADQIPADRQTPLAKFLWINQDLRQKNNAKIHEASKPSQAYQLWQNTLERPLGARKAAFGDRREYVLDKKVVSRSVHLGQDLAHTERSPVKATASGMVRYAADMGIYGNCVILSHGQGVATLYGHLSELKVKAGDKVARGQVIGLSGMTGLALGDHLHFSVLVDGVFVQPTEWWDPHWVQDNVLLRFKEAGLPQPLPPAGK</sequence>
<feature type="transmembrane region" description="Helical" evidence="2">
    <location>
        <begin position="7"/>
        <end position="28"/>
    </location>
</feature>
<dbReference type="Proteomes" id="UP001366166">
    <property type="component" value="Chromosome"/>
</dbReference>
<dbReference type="AlphaFoldDB" id="A0AAU9EKH1"/>
<dbReference type="GO" id="GO:0004222">
    <property type="term" value="F:metalloendopeptidase activity"/>
    <property type="evidence" value="ECO:0007669"/>
    <property type="project" value="TreeGrafter"/>
</dbReference>
<protein>
    <submittedName>
        <fullName evidence="4">Peptidase M24</fullName>
    </submittedName>
</protein>
<gene>
    <name evidence="4" type="ORF">FAK_21450</name>
</gene>
<dbReference type="SUPFAM" id="SSF51261">
    <property type="entry name" value="Duplicated hybrid motif"/>
    <property type="match status" value="1"/>
</dbReference>
<dbReference type="EMBL" id="AP028679">
    <property type="protein sequence ID" value="BEQ15079.1"/>
    <property type="molecule type" value="Genomic_DNA"/>
</dbReference>
<organism evidence="4 5">
    <name type="scientific">Desulfoferula mesophila</name>
    <dbReference type="NCBI Taxonomy" id="3058419"/>
    <lineage>
        <taxon>Bacteria</taxon>
        <taxon>Pseudomonadati</taxon>
        <taxon>Thermodesulfobacteriota</taxon>
        <taxon>Desulfarculia</taxon>
        <taxon>Desulfarculales</taxon>
        <taxon>Desulfarculaceae</taxon>
        <taxon>Desulfoferula</taxon>
    </lineage>
</organism>
<accession>A0AAU9EKH1</accession>
<dbReference type="InterPro" id="IPR016047">
    <property type="entry name" value="M23ase_b-sheet_dom"/>
</dbReference>
<reference evidence="5" key="1">
    <citation type="journal article" date="2023" name="Arch. Microbiol.">
        <title>Desulfoferula mesophilus gen. nov. sp. nov., a mesophilic sulfate-reducing bacterium isolated from a brackish lake sediment.</title>
        <authorList>
            <person name="Watanabe T."/>
            <person name="Yabe T."/>
            <person name="Tsuji J.M."/>
            <person name="Fukui M."/>
        </authorList>
    </citation>
    <scope>NUCLEOTIDE SEQUENCE [LARGE SCALE GENOMIC DNA]</scope>
    <source>
        <strain evidence="5">12FAK</strain>
    </source>
</reference>
<evidence type="ECO:0000313" key="4">
    <source>
        <dbReference type="EMBL" id="BEQ15079.1"/>
    </source>
</evidence>
<evidence type="ECO:0000256" key="2">
    <source>
        <dbReference type="SAM" id="Phobius"/>
    </source>
</evidence>
<keyword evidence="5" id="KW-1185">Reference proteome</keyword>
<dbReference type="KEGG" id="dmp:FAK_21450"/>
<dbReference type="InterPro" id="IPR011055">
    <property type="entry name" value="Dup_hybrid_motif"/>
</dbReference>
<dbReference type="Gene3D" id="2.70.70.10">
    <property type="entry name" value="Glucose Permease (Domain IIA)"/>
    <property type="match status" value="1"/>
</dbReference>
<dbReference type="Pfam" id="PF01551">
    <property type="entry name" value="Peptidase_M23"/>
    <property type="match status" value="1"/>
</dbReference>
<proteinExistence type="predicted"/>
<dbReference type="PANTHER" id="PTHR21666">
    <property type="entry name" value="PEPTIDASE-RELATED"/>
    <property type="match status" value="1"/>
</dbReference>
<keyword evidence="2" id="KW-1133">Transmembrane helix</keyword>
<keyword evidence="1" id="KW-0732">Signal</keyword>